<gene>
    <name evidence="4" type="ORF">R5R33_13960</name>
</gene>
<reference evidence="4 5" key="1">
    <citation type="submission" date="2023-10" db="EMBL/GenBank/DDBJ databases">
        <title>Description of Microbulbifer bruguierae sp. nov., isolated from the sediments of mangrove plant Bruguiera sexangula and comparative genomic analyses of the genus Microbulbifer.</title>
        <authorList>
            <person name="Long M."/>
        </authorList>
    </citation>
    <scope>NUCLEOTIDE SEQUENCE [LARGE SCALE GENOMIC DNA]</scope>
    <source>
        <strain evidence="4 5">SPO729</strain>
    </source>
</reference>
<keyword evidence="1" id="KW-0808">Transferase</keyword>
<evidence type="ECO:0000256" key="1">
    <source>
        <dbReference type="ARBA" id="ARBA00022679"/>
    </source>
</evidence>
<dbReference type="InterPro" id="IPR000863">
    <property type="entry name" value="Sulfotransferase_dom"/>
</dbReference>
<dbReference type="PANTHER" id="PTHR10605">
    <property type="entry name" value="HEPARAN SULFATE SULFOTRANSFERASE"/>
    <property type="match status" value="1"/>
</dbReference>
<dbReference type="EMBL" id="CP137555">
    <property type="protein sequence ID" value="WOX04836.1"/>
    <property type="molecule type" value="Genomic_DNA"/>
</dbReference>
<evidence type="ECO:0000259" key="3">
    <source>
        <dbReference type="Pfam" id="PF00685"/>
    </source>
</evidence>
<dbReference type="AlphaFoldDB" id="A0AAU0MYJ6"/>
<sequence>MKVNKKLILIVGFRKCGTTTLFDYLSQHEGISAASPKEPQLLCSGNRLDEEFLAGYLSCFDQNAEILLDGSTLLISDPDAIQWAIRTFSEVKIVVCIRNPVNRFISSYWHSKGKENPQEYRGLDEVIEQLDSWGKDKFFKEKEWLNEQPFHRQFYSGDYLRSNKISLLDFNPKERFLPFRYFGEGVYSHWVEQLNIGQYHVVLLEELMQEKDSIERLSQYIEFPLNAENFSSFGASNKGANRSTVAKLNFLRFGGVYRIFPASFRKWFKGRFHKSIPPAKKNHMKSLELWYEGERKYWKRAGHNIQKYWW</sequence>
<protein>
    <submittedName>
        <fullName evidence="4">Sulfotransferase domain-containing protein</fullName>
    </submittedName>
</protein>
<dbReference type="PANTHER" id="PTHR10605:SF56">
    <property type="entry name" value="BIFUNCTIONAL HEPARAN SULFATE N-DEACETYLASE_N-SULFOTRANSFERASE"/>
    <property type="match status" value="1"/>
</dbReference>
<evidence type="ECO:0000256" key="2">
    <source>
        <dbReference type="ARBA" id="ARBA00023180"/>
    </source>
</evidence>
<dbReference type="GO" id="GO:0008146">
    <property type="term" value="F:sulfotransferase activity"/>
    <property type="evidence" value="ECO:0007669"/>
    <property type="project" value="InterPro"/>
</dbReference>
<accession>A0AAU0MYJ6</accession>
<dbReference type="Proteomes" id="UP001302477">
    <property type="component" value="Chromosome"/>
</dbReference>
<keyword evidence="2" id="KW-0325">Glycoprotein</keyword>
<feature type="domain" description="Sulfotransferase" evidence="3">
    <location>
        <begin position="8"/>
        <end position="230"/>
    </location>
</feature>
<dbReference type="SUPFAM" id="SSF52540">
    <property type="entry name" value="P-loop containing nucleoside triphosphate hydrolases"/>
    <property type="match status" value="1"/>
</dbReference>
<evidence type="ECO:0000313" key="5">
    <source>
        <dbReference type="Proteomes" id="UP001302477"/>
    </source>
</evidence>
<proteinExistence type="predicted"/>
<dbReference type="Gene3D" id="3.40.50.300">
    <property type="entry name" value="P-loop containing nucleotide triphosphate hydrolases"/>
    <property type="match status" value="1"/>
</dbReference>
<name>A0AAU0MYJ6_9GAMM</name>
<dbReference type="KEGG" id="mpaf:R5R33_13960"/>
<organism evidence="4 5">
    <name type="scientific">Microbulbifer pacificus</name>
    <dbReference type="NCBI Taxonomy" id="407164"/>
    <lineage>
        <taxon>Bacteria</taxon>
        <taxon>Pseudomonadati</taxon>
        <taxon>Pseudomonadota</taxon>
        <taxon>Gammaproteobacteria</taxon>
        <taxon>Cellvibrionales</taxon>
        <taxon>Microbulbiferaceae</taxon>
        <taxon>Microbulbifer</taxon>
    </lineage>
</organism>
<dbReference type="Pfam" id="PF00685">
    <property type="entry name" value="Sulfotransfer_1"/>
    <property type="match status" value="1"/>
</dbReference>
<dbReference type="RefSeq" id="WP_318953312.1">
    <property type="nucleotide sequence ID" value="NZ_CP137555.1"/>
</dbReference>
<keyword evidence="5" id="KW-1185">Reference proteome</keyword>
<dbReference type="InterPro" id="IPR037359">
    <property type="entry name" value="NST/OST"/>
</dbReference>
<evidence type="ECO:0000313" key="4">
    <source>
        <dbReference type="EMBL" id="WOX04836.1"/>
    </source>
</evidence>
<dbReference type="InterPro" id="IPR027417">
    <property type="entry name" value="P-loop_NTPase"/>
</dbReference>